<keyword evidence="2" id="KW-1185">Reference proteome</keyword>
<evidence type="ECO:0000313" key="2">
    <source>
        <dbReference type="Proteomes" id="UP001054837"/>
    </source>
</evidence>
<evidence type="ECO:0008006" key="3">
    <source>
        <dbReference type="Google" id="ProtNLM"/>
    </source>
</evidence>
<organism evidence="1 2">
    <name type="scientific">Caerostris darwini</name>
    <dbReference type="NCBI Taxonomy" id="1538125"/>
    <lineage>
        <taxon>Eukaryota</taxon>
        <taxon>Metazoa</taxon>
        <taxon>Ecdysozoa</taxon>
        <taxon>Arthropoda</taxon>
        <taxon>Chelicerata</taxon>
        <taxon>Arachnida</taxon>
        <taxon>Araneae</taxon>
        <taxon>Araneomorphae</taxon>
        <taxon>Entelegynae</taxon>
        <taxon>Araneoidea</taxon>
        <taxon>Araneidae</taxon>
        <taxon>Caerostris</taxon>
    </lineage>
</organism>
<dbReference type="EMBL" id="BPLQ01015098">
    <property type="protein sequence ID" value="GIY85849.1"/>
    <property type="molecule type" value="Genomic_DNA"/>
</dbReference>
<protein>
    <recommendedName>
        <fullName evidence="3">Ycf15</fullName>
    </recommendedName>
</protein>
<sequence length="100" mass="11627">MLLRKISDIENNSKNLVFDSCPLFMGSEDVEGKEREENGIFPFLYFSWFSKIFPWAFTLHGEMFDPSRNNAKDLEEGNIIMRKTDCSESFFASVDIQAKQ</sequence>
<name>A0AAV4WW28_9ARAC</name>
<dbReference type="Proteomes" id="UP001054837">
    <property type="component" value="Unassembled WGS sequence"/>
</dbReference>
<evidence type="ECO:0000313" key="1">
    <source>
        <dbReference type="EMBL" id="GIY85849.1"/>
    </source>
</evidence>
<proteinExistence type="predicted"/>
<reference evidence="1 2" key="1">
    <citation type="submission" date="2021-06" db="EMBL/GenBank/DDBJ databases">
        <title>Caerostris darwini draft genome.</title>
        <authorList>
            <person name="Kono N."/>
            <person name="Arakawa K."/>
        </authorList>
    </citation>
    <scope>NUCLEOTIDE SEQUENCE [LARGE SCALE GENOMIC DNA]</scope>
</reference>
<gene>
    <name evidence="1" type="ORF">CDAR_546771</name>
</gene>
<comment type="caution">
    <text evidence="1">The sequence shown here is derived from an EMBL/GenBank/DDBJ whole genome shotgun (WGS) entry which is preliminary data.</text>
</comment>
<dbReference type="AlphaFoldDB" id="A0AAV4WW28"/>
<accession>A0AAV4WW28</accession>